<dbReference type="InterPro" id="IPR002110">
    <property type="entry name" value="Ankyrin_rpt"/>
</dbReference>
<dbReference type="STRING" id="570519.SAMN04488116_2774"/>
<evidence type="ECO:0000256" key="3">
    <source>
        <dbReference type="PROSITE-ProRule" id="PRU00023"/>
    </source>
</evidence>
<keyword evidence="6" id="KW-1185">Reference proteome</keyword>
<feature type="signal peptide" evidence="4">
    <location>
        <begin position="1"/>
        <end position="21"/>
    </location>
</feature>
<evidence type="ECO:0000313" key="5">
    <source>
        <dbReference type="EMBL" id="SHG86816.1"/>
    </source>
</evidence>
<reference evidence="6" key="1">
    <citation type="submission" date="2016-11" db="EMBL/GenBank/DDBJ databases">
        <authorList>
            <person name="Varghese N."/>
            <person name="Submissions S."/>
        </authorList>
    </citation>
    <scope>NUCLEOTIDE SEQUENCE [LARGE SCALE GENOMIC DNA]</scope>
    <source>
        <strain evidence="6">DSM 22638</strain>
    </source>
</reference>
<dbReference type="SMART" id="SM00248">
    <property type="entry name" value="ANK"/>
    <property type="match status" value="2"/>
</dbReference>
<keyword evidence="4" id="KW-0732">Signal</keyword>
<dbReference type="OrthoDB" id="1374157at2"/>
<evidence type="ECO:0000256" key="2">
    <source>
        <dbReference type="ARBA" id="ARBA00023043"/>
    </source>
</evidence>
<evidence type="ECO:0000256" key="4">
    <source>
        <dbReference type="SAM" id="SignalP"/>
    </source>
</evidence>
<keyword evidence="2 3" id="KW-0040">ANK repeat</keyword>
<evidence type="ECO:0000256" key="1">
    <source>
        <dbReference type="ARBA" id="ARBA00022737"/>
    </source>
</evidence>
<dbReference type="AlphaFoldDB" id="A0A1M5NB23"/>
<dbReference type="PROSITE" id="PS50088">
    <property type="entry name" value="ANK_REPEAT"/>
    <property type="match status" value="1"/>
</dbReference>
<feature type="chain" id="PRO_5012725563" evidence="4">
    <location>
        <begin position="22"/>
        <end position="130"/>
    </location>
</feature>
<accession>A0A1M5NB23</accession>
<dbReference type="PANTHER" id="PTHR24171">
    <property type="entry name" value="ANKYRIN REPEAT DOMAIN-CONTAINING PROTEIN 39-RELATED"/>
    <property type="match status" value="1"/>
</dbReference>
<dbReference type="InterPro" id="IPR036770">
    <property type="entry name" value="Ankyrin_rpt-contain_sf"/>
</dbReference>
<sequence>MKKTILSVAAACMFVVAGVSANESTTIAMENAVSVVIPAEVNSFCKAIMKGDIDTVKKLIDLGEDVNKKSMGMAPIHFAARYNKTDILELLIANGANVRKKCDKGYTAKKYAELSNATEALAVIKAAMKK</sequence>
<dbReference type="Pfam" id="PF12796">
    <property type="entry name" value="Ank_2"/>
    <property type="match status" value="1"/>
</dbReference>
<gene>
    <name evidence="5" type="ORF">SAMN04488116_2774</name>
</gene>
<evidence type="ECO:0000313" key="6">
    <source>
        <dbReference type="Proteomes" id="UP000184532"/>
    </source>
</evidence>
<proteinExistence type="predicted"/>
<feature type="repeat" description="ANK" evidence="3">
    <location>
        <begin position="71"/>
        <end position="103"/>
    </location>
</feature>
<dbReference type="PROSITE" id="PS50297">
    <property type="entry name" value="ANK_REP_REGION"/>
    <property type="match status" value="1"/>
</dbReference>
<dbReference type="Proteomes" id="UP000184532">
    <property type="component" value="Unassembled WGS sequence"/>
</dbReference>
<organism evidence="5 6">
    <name type="scientific">Flagellimonas flava</name>
    <dbReference type="NCBI Taxonomy" id="570519"/>
    <lineage>
        <taxon>Bacteria</taxon>
        <taxon>Pseudomonadati</taxon>
        <taxon>Bacteroidota</taxon>
        <taxon>Flavobacteriia</taxon>
        <taxon>Flavobacteriales</taxon>
        <taxon>Flavobacteriaceae</taxon>
        <taxon>Flagellimonas</taxon>
    </lineage>
</organism>
<dbReference type="Gene3D" id="1.25.40.20">
    <property type="entry name" value="Ankyrin repeat-containing domain"/>
    <property type="match status" value="1"/>
</dbReference>
<dbReference type="EMBL" id="FQWL01000004">
    <property type="protein sequence ID" value="SHG86816.1"/>
    <property type="molecule type" value="Genomic_DNA"/>
</dbReference>
<dbReference type="RefSeq" id="WP_073180682.1">
    <property type="nucleotide sequence ID" value="NZ_FQWL01000004.1"/>
</dbReference>
<keyword evidence="1" id="KW-0677">Repeat</keyword>
<name>A0A1M5NB23_9FLAO</name>
<dbReference type="SUPFAM" id="SSF48403">
    <property type="entry name" value="Ankyrin repeat"/>
    <property type="match status" value="1"/>
</dbReference>
<protein>
    <submittedName>
        <fullName evidence="5">Ankyrin repeat-containing protein</fullName>
    </submittedName>
</protein>